<keyword evidence="5" id="KW-0436">Ligase</keyword>
<evidence type="ECO:0000256" key="7">
    <source>
        <dbReference type="ARBA" id="ARBA00022832"/>
    </source>
</evidence>
<proteinExistence type="predicted"/>
<dbReference type="SUPFAM" id="SSF52440">
    <property type="entry name" value="PreATP-grasp domain"/>
    <property type="match status" value="1"/>
</dbReference>
<dbReference type="Proteomes" id="UP001161406">
    <property type="component" value="Unassembled WGS sequence"/>
</dbReference>
<dbReference type="SUPFAM" id="SSF51246">
    <property type="entry name" value="Rudiment single hybrid motif"/>
    <property type="match status" value="1"/>
</dbReference>
<dbReference type="Gene3D" id="3.30.1490.20">
    <property type="entry name" value="ATP-grasp fold, A domain"/>
    <property type="match status" value="1"/>
</dbReference>
<evidence type="ECO:0000256" key="2">
    <source>
        <dbReference type="ARBA" id="ARBA00013263"/>
    </source>
</evidence>
<dbReference type="InterPro" id="IPR005479">
    <property type="entry name" value="CPAse_ATP-bd"/>
</dbReference>
<comment type="catalytic activity">
    <reaction evidence="14">
        <text>N(6)-biotinyl-L-lysyl-[protein] + hydrogencarbonate + ATP = N(6)-carboxybiotinyl-L-lysyl-[protein] + ADP + phosphate + H(+)</text>
        <dbReference type="Rhea" id="RHEA:13501"/>
        <dbReference type="Rhea" id="RHEA-COMP:10505"/>
        <dbReference type="Rhea" id="RHEA-COMP:10506"/>
        <dbReference type="ChEBI" id="CHEBI:15378"/>
        <dbReference type="ChEBI" id="CHEBI:17544"/>
        <dbReference type="ChEBI" id="CHEBI:30616"/>
        <dbReference type="ChEBI" id="CHEBI:43474"/>
        <dbReference type="ChEBI" id="CHEBI:83144"/>
        <dbReference type="ChEBI" id="CHEBI:83145"/>
        <dbReference type="ChEBI" id="CHEBI:456216"/>
        <dbReference type="EC" id="6.3.4.14"/>
    </reaction>
</comment>
<comment type="caution">
    <text evidence="18">The sequence shown here is derived from an EMBL/GenBank/DDBJ whole genome shotgun (WGS) entry which is preliminary data.</text>
</comment>
<dbReference type="InterPro" id="IPR011054">
    <property type="entry name" value="Rudment_hybrid_motif"/>
</dbReference>
<dbReference type="SMART" id="SM00878">
    <property type="entry name" value="Biotin_carb_C"/>
    <property type="match status" value="1"/>
</dbReference>
<dbReference type="PROSITE" id="PS50979">
    <property type="entry name" value="BC"/>
    <property type="match status" value="1"/>
</dbReference>
<evidence type="ECO:0000256" key="3">
    <source>
        <dbReference type="ARBA" id="ARBA00017242"/>
    </source>
</evidence>
<dbReference type="InterPro" id="IPR011764">
    <property type="entry name" value="Biotin_carboxylation_dom"/>
</dbReference>
<name>A0ABQ5UDD3_9HYPH</name>
<dbReference type="InterPro" id="IPR050856">
    <property type="entry name" value="Biotin_carboxylase_complex"/>
</dbReference>
<dbReference type="Gene3D" id="3.40.50.20">
    <property type="match status" value="1"/>
</dbReference>
<dbReference type="Pfam" id="PF02786">
    <property type="entry name" value="CPSase_L_D2"/>
    <property type="match status" value="1"/>
</dbReference>
<dbReference type="SUPFAM" id="SSF56059">
    <property type="entry name" value="Glutathione synthetase ATP-binding domain-like"/>
    <property type="match status" value="1"/>
</dbReference>
<keyword evidence="4" id="KW-0444">Lipid biosynthesis</keyword>
<evidence type="ECO:0000256" key="6">
    <source>
        <dbReference type="ARBA" id="ARBA00022741"/>
    </source>
</evidence>
<reference evidence="18" key="2">
    <citation type="submission" date="2023-01" db="EMBL/GenBank/DDBJ databases">
        <title>Draft genome sequence of Devosia yakushimensis strain NBRC 103855.</title>
        <authorList>
            <person name="Sun Q."/>
            <person name="Mori K."/>
        </authorList>
    </citation>
    <scope>NUCLEOTIDE SEQUENCE</scope>
    <source>
        <strain evidence="18">NBRC 103855</strain>
    </source>
</reference>
<dbReference type="InterPro" id="IPR016185">
    <property type="entry name" value="PreATP-grasp_dom_sf"/>
</dbReference>
<dbReference type="EC" id="6.3.4.14" evidence="2"/>
<dbReference type="InterPro" id="IPR004549">
    <property type="entry name" value="Acetyl_CoA_COase_biotin_COase"/>
</dbReference>
<dbReference type="InterPro" id="IPR013815">
    <property type="entry name" value="ATP_grasp_subdomain_1"/>
</dbReference>
<comment type="function">
    <text evidence="1">This protein is a component of the acetyl coenzyme A carboxylase complex; first, biotin carboxylase catalyzes the carboxylation of the carrier protein and then the transcarboxylase transfers the carboxyl group to form malonyl-CoA.</text>
</comment>
<feature type="domain" description="ATP-grasp" evidence="16">
    <location>
        <begin position="120"/>
        <end position="317"/>
    </location>
</feature>
<evidence type="ECO:0000256" key="13">
    <source>
        <dbReference type="ARBA" id="ARBA00033786"/>
    </source>
</evidence>
<evidence type="ECO:0000313" key="19">
    <source>
        <dbReference type="Proteomes" id="UP001161406"/>
    </source>
</evidence>
<evidence type="ECO:0000256" key="5">
    <source>
        <dbReference type="ARBA" id="ARBA00022598"/>
    </source>
</evidence>
<dbReference type="Pfam" id="PF00289">
    <property type="entry name" value="Biotin_carb_N"/>
    <property type="match status" value="1"/>
</dbReference>
<reference evidence="18" key="1">
    <citation type="journal article" date="2014" name="Int. J. Syst. Evol. Microbiol.">
        <title>Complete genome of a new Firmicutes species belonging to the dominant human colonic microbiota ('Ruminococcus bicirculans') reveals two chromosomes and a selective capacity to utilize plant glucans.</title>
        <authorList>
            <consortium name="NISC Comparative Sequencing Program"/>
            <person name="Wegmann U."/>
            <person name="Louis P."/>
            <person name="Goesmann A."/>
            <person name="Henrissat B."/>
            <person name="Duncan S.H."/>
            <person name="Flint H.J."/>
        </authorList>
    </citation>
    <scope>NUCLEOTIDE SEQUENCE</scope>
    <source>
        <strain evidence="18">NBRC 103855</strain>
    </source>
</reference>
<dbReference type="PROSITE" id="PS00866">
    <property type="entry name" value="CPSASE_1"/>
    <property type="match status" value="1"/>
</dbReference>
<dbReference type="NCBIfam" id="NF006367">
    <property type="entry name" value="PRK08591.1"/>
    <property type="match status" value="1"/>
</dbReference>
<evidence type="ECO:0000256" key="9">
    <source>
        <dbReference type="ARBA" id="ARBA00022842"/>
    </source>
</evidence>
<keyword evidence="6 15" id="KW-0547">Nucleotide-binding</keyword>
<evidence type="ECO:0000256" key="1">
    <source>
        <dbReference type="ARBA" id="ARBA00003761"/>
    </source>
</evidence>
<evidence type="ECO:0000256" key="15">
    <source>
        <dbReference type="PROSITE-ProRule" id="PRU00409"/>
    </source>
</evidence>
<keyword evidence="12" id="KW-0092">Biotin</keyword>
<evidence type="ECO:0000256" key="8">
    <source>
        <dbReference type="ARBA" id="ARBA00022840"/>
    </source>
</evidence>
<dbReference type="NCBIfam" id="TIGR00514">
    <property type="entry name" value="accC"/>
    <property type="match status" value="1"/>
</dbReference>
<keyword evidence="9" id="KW-0460">Magnesium</keyword>
<dbReference type="InterPro" id="IPR005481">
    <property type="entry name" value="BC-like_N"/>
</dbReference>
<dbReference type="Gene3D" id="3.30.470.20">
    <property type="entry name" value="ATP-grasp fold, B domain"/>
    <property type="match status" value="1"/>
</dbReference>
<evidence type="ECO:0000259" key="17">
    <source>
        <dbReference type="PROSITE" id="PS50979"/>
    </source>
</evidence>
<evidence type="ECO:0000259" key="16">
    <source>
        <dbReference type="PROSITE" id="PS50975"/>
    </source>
</evidence>
<evidence type="ECO:0000313" key="18">
    <source>
        <dbReference type="EMBL" id="GLQ09901.1"/>
    </source>
</evidence>
<feature type="domain" description="Biotin carboxylation" evidence="17">
    <location>
        <begin position="1"/>
        <end position="445"/>
    </location>
</feature>
<evidence type="ECO:0000256" key="11">
    <source>
        <dbReference type="ARBA" id="ARBA00023160"/>
    </source>
</evidence>
<evidence type="ECO:0000256" key="14">
    <source>
        <dbReference type="ARBA" id="ARBA00048600"/>
    </source>
</evidence>
<evidence type="ECO:0000256" key="4">
    <source>
        <dbReference type="ARBA" id="ARBA00022516"/>
    </source>
</evidence>
<gene>
    <name evidence="18" type="primary">accC1</name>
    <name evidence="18" type="ORF">GCM10007913_18330</name>
</gene>
<dbReference type="InterPro" id="IPR011761">
    <property type="entry name" value="ATP-grasp"/>
</dbReference>
<dbReference type="PROSITE" id="PS50975">
    <property type="entry name" value="ATP_GRASP"/>
    <property type="match status" value="1"/>
</dbReference>
<dbReference type="RefSeq" id="WP_284390059.1">
    <property type="nucleotide sequence ID" value="NZ_BSNG01000001.1"/>
</dbReference>
<keyword evidence="10" id="KW-0443">Lipid metabolism</keyword>
<evidence type="ECO:0000256" key="10">
    <source>
        <dbReference type="ARBA" id="ARBA00023098"/>
    </source>
</evidence>
<dbReference type="PANTHER" id="PTHR18866">
    <property type="entry name" value="CARBOXYLASE:PYRUVATE/ACETYL-COA/PROPIONYL-COA CARBOXYLASE"/>
    <property type="match status" value="1"/>
</dbReference>
<dbReference type="PANTHER" id="PTHR18866:SF33">
    <property type="entry name" value="METHYLCROTONOYL-COA CARBOXYLASE SUBUNIT ALPHA, MITOCHONDRIAL-RELATED"/>
    <property type="match status" value="1"/>
</dbReference>
<accession>A0ABQ5UDD3</accession>
<keyword evidence="7" id="KW-0276">Fatty acid metabolism</keyword>
<keyword evidence="19" id="KW-1185">Reference proteome</keyword>
<dbReference type="EMBL" id="BSNG01000001">
    <property type="protein sequence ID" value="GLQ09901.1"/>
    <property type="molecule type" value="Genomic_DNA"/>
</dbReference>
<evidence type="ECO:0000256" key="12">
    <source>
        <dbReference type="ARBA" id="ARBA00023267"/>
    </source>
</evidence>
<dbReference type="InterPro" id="IPR005482">
    <property type="entry name" value="Biotin_COase_C"/>
</dbReference>
<dbReference type="PROSITE" id="PS00867">
    <property type="entry name" value="CPSASE_2"/>
    <property type="match status" value="1"/>
</dbReference>
<protein>
    <recommendedName>
        <fullName evidence="3">Biotin carboxylase</fullName>
        <ecNumber evidence="2">6.3.4.14</ecNumber>
    </recommendedName>
    <alternativeName>
        <fullName evidence="13">Acetyl-coenzyme A carboxylase biotin carboxylase subunit A</fullName>
    </alternativeName>
</protein>
<dbReference type="Pfam" id="PF02785">
    <property type="entry name" value="Biotin_carb_C"/>
    <property type="match status" value="1"/>
</dbReference>
<keyword evidence="11" id="KW-0275">Fatty acid biosynthesis</keyword>
<sequence length="450" mass="48308">MFDKLLIANRGEIAVRIQRACRDLGIKTVAVYSEGDADAPYIETADQAICIGPSASRRSYLNGEAIILAALATGAGAIHPGYGFLSENAAFAEAVTAAGLVFVGPSAEAIRTMGDKVAAKRAMIAAGVPCVPGPDSALPADFGLVADIVTGIGYPVIIKAAGGGGGRGMRVVRSERDLREAVDLTREEALRFFGNADIYVEKFLERPRHIEIQVLCDSHGNALWLGDRDCSMQRRHQKVIEEAPAPGIDRAIIAAIGERCANACRQIGYAGAGTFEFLYEDGEFYFIEMNTRVQVEHPVTEMVTGIDIVAMQMRAARGERFSIGQEDVVTSGHAIECRINAEDPFTFLPSPGLVAALDLPGGEGVRVDTHLRAGYTVPSTYDSLIAKLIVHGATREQALARMREALANFDIGGIATNIPLQVELLAEVGFTQGGVNIHHLEHWLKERRVA</sequence>
<organism evidence="18 19">
    <name type="scientific">Devosia yakushimensis</name>
    <dbReference type="NCBI Taxonomy" id="470028"/>
    <lineage>
        <taxon>Bacteria</taxon>
        <taxon>Pseudomonadati</taxon>
        <taxon>Pseudomonadota</taxon>
        <taxon>Alphaproteobacteria</taxon>
        <taxon>Hyphomicrobiales</taxon>
        <taxon>Devosiaceae</taxon>
        <taxon>Devosia</taxon>
    </lineage>
</organism>
<keyword evidence="8 15" id="KW-0067">ATP-binding</keyword>